<dbReference type="Pfam" id="PF02517">
    <property type="entry name" value="Rce1-like"/>
    <property type="match status" value="1"/>
</dbReference>
<dbReference type="GO" id="GO:0004175">
    <property type="term" value="F:endopeptidase activity"/>
    <property type="evidence" value="ECO:0007669"/>
    <property type="project" value="UniProtKB-ARBA"/>
</dbReference>
<evidence type="ECO:0000313" key="3">
    <source>
        <dbReference type="EMBL" id="KAG7370657.1"/>
    </source>
</evidence>
<feature type="transmembrane region" description="Helical" evidence="1">
    <location>
        <begin position="182"/>
        <end position="202"/>
    </location>
</feature>
<dbReference type="GO" id="GO:0080120">
    <property type="term" value="P:CAAX-box protein maturation"/>
    <property type="evidence" value="ECO:0007669"/>
    <property type="project" value="UniProtKB-ARBA"/>
</dbReference>
<keyword evidence="3" id="KW-0378">Hydrolase</keyword>
<name>A0A9K3LYT0_9STRA</name>
<accession>A0A9K3LYT0</accession>
<keyword evidence="1" id="KW-0472">Membrane</keyword>
<dbReference type="GO" id="GO:0006508">
    <property type="term" value="P:proteolysis"/>
    <property type="evidence" value="ECO:0007669"/>
    <property type="project" value="UniProtKB-KW"/>
</dbReference>
<organism evidence="3 4">
    <name type="scientific">Nitzschia inconspicua</name>
    <dbReference type="NCBI Taxonomy" id="303405"/>
    <lineage>
        <taxon>Eukaryota</taxon>
        <taxon>Sar</taxon>
        <taxon>Stramenopiles</taxon>
        <taxon>Ochrophyta</taxon>
        <taxon>Bacillariophyta</taxon>
        <taxon>Bacillariophyceae</taxon>
        <taxon>Bacillariophycidae</taxon>
        <taxon>Bacillariales</taxon>
        <taxon>Bacillariaceae</taxon>
        <taxon>Nitzschia</taxon>
    </lineage>
</organism>
<protein>
    <submittedName>
        <fullName evidence="3">CAAX protease self-immunity-domain containing protein</fullName>
    </submittedName>
</protein>
<keyword evidence="1" id="KW-0812">Transmembrane</keyword>
<dbReference type="OrthoDB" id="47613at2759"/>
<dbReference type="EMBL" id="JAGRRH010000004">
    <property type="protein sequence ID" value="KAG7370657.1"/>
    <property type="molecule type" value="Genomic_DNA"/>
</dbReference>
<dbReference type="InterPro" id="IPR003675">
    <property type="entry name" value="Rce1/LyrA-like_dom"/>
</dbReference>
<keyword evidence="3" id="KW-0645">Protease</keyword>
<evidence type="ECO:0000256" key="1">
    <source>
        <dbReference type="SAM" id="Phobius"/>
    </source>
</evidence>
<feature type="transmembrane region" description="Helical" evidence="1">
    <location>
        <begin position="147"/>
        <end position="170"/>
    </location>
</feature>
<dbReference type="Proteomes" id="UP000693970">
    <property type="component" value="Unassembled WGS sequence"/>
</dbReference>
<reference evidence="3" key="2">
    <citation type="submission" date="2021-04" db="EMBL/GenBank/DDBJ databases">
        <authorList>
            <person name="Podell S."/>
        </authorList>
    </citation>
    <scope>NUCLEOTIDE SEQUENCE</scope>
    <source>
        <strain evidence="3">Hildebrandi</strain>
    </source>
</reference>
<feature type="domain" description="CAAX prenyl protease 2/Lysostaphin resistance protein A-like" evidence="2">
    <location>
        <begin position="106"/>
        <end position="199"/>
    </location>
</feature>
<reference evidence="3" key="1">
    <citation type="journal article" date="2021" name="Sci. Rep.">
        <title>Diploid genomic architecture of Nitzschia inconspicua, an elite biomass production diatom.</title>
        <authorList>
            <person name="Oliver A."/>
            <person name="Podell S."/>
            <person name="Pinowska A."/>
            <person name="Traller J.C."/>
            <person name="Smith S.R."/>
            <person name="McClure R."/>
            <person name="Beliaev A."/>
            <person name="Bohutskyi P."/>
            <person name="Hill E.A."/>
            <person name="Rabines A."/>
            <person name="Zheng H."/>
            <person name="Allen L.Z."/>
            <person name="Kuo A."/>
            <person name="Grigoriev I.V."/>
            <person name="Allen A.E."/>
            <person name="Hazlebeck D."/>
            <person name="Allen E.E."/>
        </authorList>
    </citation>
    <scope>NUCLEOTIDE SEQUENCE</scope>
    <source>
        <strain evidence="3">Hildebrandi</strain>
    </source>
</reference>
<comment type="caution">
    <text evidence="3">The sequence shown here is derived from an EMBL/GenBank/DDBJ whole genome shotgun (WGS) entry which is preliminary data.</text>
</comment>
<keyword evidence="4" id="KW-1185">Reference proteome</keyword>
<evidence type="ECO:0000259" key="2">
    <source>
        <dbReference type="Pfam" id="PF02517"/>
    </source>
</evidence>
<dbReference type="AlphaFoldDB" id="A0A9K3LYT0"/>
<sequence>MDVAWTSCSLLLQSLKQGPLGTGAYKVIQVAVAVVLLRLFEGKWPFIQVGPLPCPLAWTVVIGVSLAVNGVLYMWSRTTQSRGTHHGVDQMVKSSLQRSLTVHASVYYAMMAFINAVCEEVTFRWFWWQEFVEVFYEDSITANIAQATIFGIWHYHGIPSGMAGVVLTFVYGWMMGELKERLGGGGLLLPILAHAIADYYIFTSIARGKATCSAEKNE</sequence>
<evidence type="ECO:0000313" key="4">
    <source>
        <dbReference type="Proteomes" id="UP000693970"/>
    </source>
</evidence>
<keyword evidence="1" id="KW-1133">Transmembrane helix</keyword>
<proteinExistence type="predicted"/>
<gene>
    <name evidence="3" type="ORF">IV203_019227</name>
</gene>
<feature type="transmembrane region" description="Helical" evidence="1">
    <location>
        <begin position="56"/>
        <end position="75"/>
    </location>
</feature>